<feature type="region of interest" description="Disordered" evidence="1">
    <location>
        <begin position="26"/>
        <end position="48"/>
    </location>
</feature>
<keyword evidence="3" id="KW-1185">Reference proteome</keyword>
<comment type="caution">
    <text evidence="2">The sequence shown here is derived from an EMBL/GenBank/DDBJ whole genome shotgun (WGS) entry which is preliminary data.</text>
</comment>
<proteinExistence type="predicted"/>
<name>A0A5A8CH55_CAFRO</name>
<dbReference type="EMBL" id="VLTN01000022">
    <property type="protein sequence ID" value="KAA0152158.1"/>
    <property type="molecule type" value="Genomic_DNA"/>
</dbReference>
<evidence type="ECO:0000313" key="2">
    <source>
        <dbReference type="EMBL" id="KAA0152158.1"/>
    </source>
</evidence>
<dbReference type="AlphaFoldDB" id="A0A5A8CH55"/>
<feature type="compositionally biased region" description="Low complexity" evidence="1">
    <location>
        <begin position="36"/>
        <end position="48"/>
    </location>
</feature>
<organism evidence="2 3">
    <name type="scientific">Cafeteria roenbergensis</name>
    <name type="common">Marine flagellate</name>
    <dbReference type="NCBI Taxonomy" id="33653"/>
    <lineage>
        <taxon>Eukaryota</taxon>
        <taxon>Sar</taxon>
        <taxon>Stramenopiles</taxon>
        <taxon>Bigyra</taxon>
        <taxon>Opalozoa</taxon>
        <taxon>Bicosoecida</taxon>
        <taxon>Cafeteriaceae</taxon>
        <taxon>Cafeteria</taxon>
    </lineage>
</organism>
<reference evidence="2 3" key="1">
    <citation type="submission" date="2019-07" db="EMBL/GenBank/DDBJ databases">
        <title>Genomes of Cafeteria roenbergensis.</title>
        <authorList>
            <person name="Fischer M.G."/>
            <person name="Hackl T."/>
            <person name="Roman M."/>
        </authorList>
    </citation>
    <scope>NUCLEOTIDE SEQUENCE [LARGE SCALE GENOMIC DNA]</scope>
    <source>
        <strain evidence="2 3">BVI</strain>
    </source>
</reference>
<evidence type="ECO:0000313" key="3">
    <source>
        <dbReference type="Proteomes" id="UP000323011"/>
    </source>
</evidence>
<dbReference type="Proteomes" id="UP000323011">
    <property type="component" value="Unassembled WGS sequence"/>
</dbReference>
<sequence>MLPMSPATRALECPWGGVVPANDEAGALPPRAVQTSPSGSVSGPPSEPAPAAIVVLATSVMLCWAEANRSSGWDPSSKTRYFLEHTSWWDAGPHDQSPDASAQLHSGNGPWLSFPMGNATHGTAEKLLPATTLSFRVTVVGQSRNDGEQNITSPELQVSLPQRGACGNHADMIQFRATYDRFQSSVQGCLILCSLDPDPDACASKCLKDGLGISSTCASCWVEMGHCTINSCSDCVFDPKGAACKACSESKCFPATVACSGIPMWRFPGV</sequence>
<evidence type="ECO:0000256" key="1">
    <source>
        <dbReference type="SAM" id="MobiDB-lite"/>
    </source>
</evidence>
<protein>
    <submittedName>
        <fullName evidence="2">Uncharacterized protein</fullName>
    </submittedName>
</protein>
<gene>
    <name evidence="2" type="ORF">FNF29_04025</name>
</gene>
<accession>A0A5A8CH55</accession>